<feature type="compositionally biased region" description="Polar residues" evidence="6">
    <location>
        <begin position="16"/>
        <end position="25"/>
    </location>
</feature>
<name>W1PCC9_AMBTC</name>
<proteinExistence type="predicted"/>
<dbReference type="GO" id="GO:0003333">
    <property type="term" value="P:amino acid transmembrane transport"/>
    <property type="evidence" value="ECO:0000318"/>
    <property type="project" value="GO_Central"/>
</dbReference>
<evidence type="ECO:0000256" key="3">
    <source>
        <dbReference type="ARBA" id="ARBA00022970"/>
    </source>
</evidence>
<dbReference type="STRING" id="13333.W1PCC9"/>
<evidence type="ECO:0000313" key="9">
    <source>
        <dbReference type="EMBL" id="ERN05364.1"/>
    </source>
</evidence>
<feature type="region of interest" description="Disordered" evidence="6">
    <location>
        <begin position="1"/>
        <end position="25"/>
    </location>
</feature>
<feature type="domain" description="Amino acid transporter transmembrane" evidence="8">
    <location>
        <begin position="29"/>
        <end position="409"/>
    </location>
</feature>
<comment type="subcellular location">
    <subcellularLocation>
        <location evidence="1">Membrane</location>
        <topology evidence="1">Multi-pass membrane protein</topology>
    </subcellularLocation>
</comment>
<evidence type="ECO:0000259" key="8">
    <source>
        <dbReference type="Pfam" id="PF01490"/>
    </source>
</evidence>
<dbReference type="EMBL" id="KI394011">
    <property type="protein sequence ID" value="ERN05364.1"/>
    <property type="molecule type" value="Genomic_DNA"/>
</dbReference>
<dbReference type="PANTHER" id="PTHR22950">
    <property type="entry name" value="AMINO ACID TRANSPORTER"/>
    <property type="match status" value="1"/>
</dbReference>
<feature type="transmembrane region" description="Helical" evidence="7">
    <location>
        <begin position="267"/>
        <end position="285"/>
    </location>
</feature>
<feature type="transmembrane region" description="Helical" evidence="7">
    <location>
        <begin position="105"/>
        <end position="127"/>
    </location>
</feature>
<evidence type="ECO:0000256" key="4">
    <source>
        <dbReference type="ARBA" id="ARBA00022989"/>
    </source>
</evidence>
<feature type="transmembrane region" description="Helical" evidence="7">
    <location>
        <begin position="186"/>
        <end position="207"/>
    </location>
</feature>
<evidence type="ECO:0000313" key="10">
    <source>
        <dbReference type="Proteomes" id="UP000017836"/>
    </source>
</evidence>
<organism evidence="9 10">
    <name type="scientific">Amborella trichopoda</name>
    <dbReference type="NCBI Taxonomy" id="13333"/>
    <lineage>
        <taxon>Eukaryota</taxon>
        <taxon>Viridiplantae</taxon>
        <taxon>Streptophyta</taxon>
        <taxon>Embryophyta</taxon>
        <taxon>Tracheophyta</taxon>
        <taxon>Spermatophyta</taxon>
        <taxon>Magnoliopsida</taxon>
        <taxon>Amborellales</taxon>
        <taxon>Amborellaceae</taxon>
        <taxon>Amborella</taxon>
    </lineage>
</organism>
<evidence type="ECO:0000256" key="6">
    <source>
        <dbReference type="SAM" id="MobiDB-lite"/>
    </source>
</evidence>
<dbReference type="GO" id="GO:0031090">
    <property type="term" value="C:organelle membrane"/>
    <property type="evidence" value="ECO:0007669"/>
    <property type="project" value="UniProtKB-ARBA"/>
</dbReference>
<protein>
    <recommendedName>
        <fullName evidence="8">Amino acid transporter transmembrane domain-containing protein</fullName>
    </recommendedName>
</protein>
<feature type="transmembrane region" description="Helical" evidence="7">
    <location>
        <begin position="374"/>
        <end position="396"/>
    </location>
</feature>
<accession>W1PCC9</accession>
<feature type="transmembrane region" description="Helical" evidence="7">
    <location>
        <begin position="305"/>
        <end position="325"/>
    </location>
</feature>
<feature type="transmembrane region" description="Helical" evidence="7">
    <location>
        <begin position="55"/>
        <end position="76"/>
    </location>
</feature>
<dbReference type="PANTHER" id="PTHR22950:SF323">
    <property type="entry name" value="AMINO ACID TRANSPORTER AVT6C"/>
    <property type="match status" value="1"/>
</dbReference>
<dbReference type="eggNOG" id="KOG1305">
    <property type="taxonomic scope" value="Eukaryota"/>
</dbReference>
<feature type="transmembrane region" description="Helical" evidence="7">
    <location>
        <begin position="227"/>
        <end position="246"/>
    </location>
</feature>
<dbReference type="AlphaFoldDB" id="W1PCC9"/>
<dbReference type="InterPro" id="IPR013057">
    <property type="entry name" value="AA_transpt_TM"/>
</dbReference>
<dbReference type="Gramene" id="ERN05364">
    <property type="protein sequence ID" value="ERN05364"/>
    <property type="gene ID" value="AMTR_s00007p00201200"/>
</dbReference>
<gene>
    <name evidence="9" type="ORF">AMTR_s00007p00201200</name>
</gene>
<feature type="transmembrane region" description="Helical" evidence="7">
    <location>
        <begin position="28"/>
        <end position="49"/>
    </location>
</feature>
<feature type="transmembrane region" description="Helical" evidence="7">
    <location>
        <begin position="157"/>
        <end position="174"/>
    </location>
</feature>
<keyword evidence="2 7" id="KW-0812">Transmembrane</keyword>
<keyword evidence="10" id="KW-1185">Reference proteome</keyword>
<feature type="compositionally biased region" description="Acidic residues" evidence="6">
    <location>
        <begin position="1"/>
        <end position="11"/>
    </location>
</feature>
<evidence type="ECO:0000256" key="1">
    <source>
        <dbReference type="ARBA" id="ARBA00004141"/>
    </source>
</evidence>
<evidence type="ECO:0000256" key="2">
    <source>
        <dbReference type="ARBA" id="ARBA00022692"/>
    </source>
</evidence>
<reference evidence="10" key="1">
    <citation type="journal article" date="2013" name="Science">
        <title>The Amborella genome and the evolution of flowering plants.</title>
        <authorList>
            <consortium name="Amborella Genome Project"/>
        </authorList>
    </citation>
    <scope>NUCLEOTIDE SEQUENCE [LARGE SCALE GENOMIC DNA]</scope>
</reference>
<dbReference type="OrthoDB" id="28208at2759"/>
<dbReference type="HOGENOM" id="CLU_034419_2_0_1"/>
<dbReference type="Proteomes" id="UP000017836">
    <property type="component" value="Unassembled WGS sequence"/>
</dbReference>
<feature type="transmembrane region" description="Helical" evidence="7">
    <location>
        <begin position="346"/>
        <end position="368"/>
    </location>
</feature>
<dbReference type="KEGG" id="atr:18433541"/>
<dbReference type="OMA" id="FAFTGHQ"/>
<evidence type="ECO:0000256" key="7">
    <source>
        <dbReference type="SAM" id="Phobius"/>
    </source>
</evidence>
<dbReference type="Pfam" id="PF01490">
    <property type="entry name" value="Aa_trans"/>
    <property type="match status" value="1"/>
</dbReference>
<keyword evidence="5 7" id="KW-0472">Membrane</keyword>
<evidence type="ECO:0000256" key="5">
    <source>
        <dbReference type="ARBA" id="ARBA00023136"/>
    </source>
</evidence>
<sequence>MAPNPDEEQENEAPLLNSTKNSQNSNGASYSGAIFNLSTSAIGAGIMSIPATLKVLGVLPAILSVIFVAILTNFSLQFMLKFTSAGNSTTYAGLMEESFGKIGSVLLQICVIITNLGAEIIYMIIIADVLSGSVAEGPTHVGIFREWFGNGWWTSRSFVLLVTTFLILLPLVSLRRVDSLKFTSAISVLLAVVFAVVTAALGIVAIWTGEAEMPRLFPQITGQFSYIKLFTVVPVLVSAFTCHFNVHPIRAEFRKPQKMQSVVRVSLALCAVVYIAIGLFCYLLFGENTASDILVNFNRGNPDAISSAVVRLSYVLHVMLVFPLLNFSLRINLDGLAFPSATNTTAALRFTSLTGIILGFVYLAAILIPDIWSVFQFVGSTTAVCIDFIFPGAIVLRDVHGISDPKDRILAVLMILIAVVTSAIAITSNLVHLA</sequence>
<dbReference type="GO" id="GO:0016020">
    <property type="term" value="C:membrane"/>
    <property type="evidence" value="ECO:0000318"/>
    <property type="project" value="GO_Central"/>
</dbReference>
<keyword evidence="3" id="KW-0029">Amino-acid transport</keyword>
<feature type="transmembrane region" description="Helical" evidence="7">
    <location>
        <begin position="408"/>
        <end position="431"/>
    </location>
</feature>
<keyword evidence="4 7" id="KW-1133">Transmembrane helix</keyword>
<keyword evidence="3" id="KW-0813">Transport</keyword>
<dbReference type="GO" id="GO:0015179">
    <property type="term" value="F:L-amino acid transmembrane transporter activity"/>
    <property type="evidence" value="ECO:0000318"/>
    <property type="project" value="GO_Central"/>
</dbReference>